<name>A0A255ZSJ5_9FLAO</name>
<keyword evidence="1" id="KW-0472">Membrane</keyword>
<sequence length="165" mass="19236">MKKSIFLYLFILSVLFNVFTYVFLSKQVKFNQDQLTKVEKRSSEKIKKLEDASADSNYFALENNQNAQNYFEKPDGSFIAPEKLIPFVKEQLISYNDKPTGNPYTGYEPIDGKKFLINKVKVLNHRWIIVDFNNTDLWGEAIIKYFINDDGTVDFETAESLLYSK</sequence>
<gene>
    <name evidence="2" type="ORF">CHX27_08670</name>
</gene>
<accession>A0A255ZSJ5</accession>
<evidence type="ECO:0000313" key="2">
    <source>
        <dbReference type="EMBL" id="OYQ43845.1"/>
    </source>
</evidence>
<keyword evidence="1" id="KW-1133">Transmembrane helix</keyword>
<keyword evidence="1" id="KW-0812">Transmembrane</keyword>
<dbReference type="RefSeq" id="WP_094486377.1">
    <property type="nucleotide sequence ID" value="NZ_NOXX01000197.1"/>
</dbReference>
<keyword evidence="3" id="KW-1185">Reference proteome</keyword>
<proteinExistence type="predicted"/>
<dbReference type="OrthoDB" id="1451701at2"/>
<dbReference type="AlphaFoldDB" id="A0A255ZSJ5"/>
<dbReference type="Proteomes" id="UP000216035">
    <property type="component" value="Unassembled WGS sequence"/>
</dbReference>
<dbReference type="EMBL" id="NOXX01000197">
    <property type="protein sequence ID" value="OYQ43845.1"/>
    <property type="molecule type" value="Genomic_DNA"/>
</dbReference>
<evidence type="ECO:0000313" key="3">
    <source>
        <dbReference type="Proteomes" id="UP000216035"/>
    </source>
</evidence>
<evidence type="ECO:0000256" key="1">
    <source>
        <dbReference type="SAM" id="Phobius"/>
    </source>
</evidence>
<feature type="transmembrane region" description="Helical" evidence="1">
    <location>
        <begin position="6"/>
        <end position="24"/>
    </location>
</feature>
<comment type="caution">
    <text evidence="2">The sequence shown here is derived from an EMBL/GenBank/DDBJ whole genome shotgun (WGS) entry which is preliminary data.</text>
</comment>
<reference evidence="2 3" key="1">
    <citation type="submission" date="2017-07" db="EMBL/GenBank/DDBJ databases">
        <title>Flavobacterium cyanobacteriorum sp. nov., isolated from cyanobacterial aggregates in a eutrophic lake.</title>
        <authorList>
            <person name="Cai H."/>
        </authorList>
    </citation>
    <scope>NUCLEOTIDE SEQUENCE [LARGE SCALE GENOMIC DNA]</scope>
    <source>
        <strain evidence="2 3">TH167</strain>
    </source>
</reference>
<protein>
    <recommendedName>
        <fullName evidence="4">Hydrolase</fullName>
    </recommendedName>
</protein>
<organism evidence="2 3">
    <name type="scientific">Flavobacterium aurantiibacter</name>
    <dbReference type="NCBI Taxonomy" id="2023067"/>
    <lineage>
        <taxon>Bacteria</taxon>
        <taxon>Pseudomonadati</taxon>
        <taxon>Bacteroidota</taxon>
        <taxon>Flavobacteriia</taxon>
        <taxon>Flavobacteriales</taxon>
        <taxon>Flavobacteriaceae</taxon>
        <taxon>Flavobacterium</taxon>
    </lineage>
</organism>
<evidence type="ECO:0008006" key="4">
    <source>
        <dbReference type="Google" id="ProtNLM"/>
    </source>
</evidence>